<dbReference type="PANTHER" id="PTHR11472:SF41">
    <property type="entry name" value="ATP-DEPENDENT DNA HELICASE DDX11-RELATED"/>
    <property type="match status" value="1"/>
</dbReference>
<keyword evidence="6 13" id="KW-0347">Helicase</keyword>
<dbReference type="OrthoDB" id="267079at2759"/>
<keyword evidence="4" id="KW-0547">Nucleotide-binding</keyword>
<feature type="region of interest" description="Disordered" evidence="11">
    <location>
        <begin position="654"/>
        <end position="679"/>
    </location>
</feature>
<dbReference type="Proteomes" id="UP000038009">
    <property type="component" value="Unassembled WGS sequence"/>
</dbReference>
<dbReference type="PANTHER" id="PTHR11472">
    <property type="entry name" value="DNA REPAIR DEAD HELICASE RAD3/XP-D SUBFAMILY MEMBER"/>
    <property type="match status" value="1"/>
</dbReference>
<dbReference type="GO" id="GO:0005524">
    <property type="term" value="F:ATP binding"/>
    <property type="evidence" value="ECO:0007669"/>
    <property type="project" value="UniProtKB-KW"/>
</dbReference>
<evidence type="ECO:0000256" key="5">
    <source>
        <dbReference type="ARBA" id="ARBA00022801"/>
    </source>
</evidence>
<feature type="region of interest" description="Disordered" evidence="11">
    <location>
        <begin position="220"/>
        <end position="247"/>
    </location>
</feature>
<dbReference type="InterPro" id="IPR010614">
    <property type="entry name" value="RAD3-like_helicase_DEAD"/>
</dbReference>
<dbReference type="InterPro" id="IPR006554">
    <property type="entry name" value="Helicase-like_DEXD_c2"/>
</dbReference>
<dbReference type="GO" id="GO:0003678">
    <property type="term" value="F:DNA helicase activity"/>
    <property type="evidence" value="ECO:0007669"/>
    <property type="project" value="InterPro"/>
</dbReference>
<accession>A0A0N1I170</accession>
<dbReference type="OMA" id="HNIADHC"/>
<evidence type="ECO:0000256" key="11">
    <source>
        <dbReference type="SAM" id="MobiDB-lite"/>
    </source>
</evidence>
<reference evidence="13 14" key="1">
    <citation type="journal article" date="2015" name="PLoS Pathog.">
        <title>Leptomonas seymouri: Adaptations to the Dixenous Life Cycle Analyzed by Genome Sequencing, Transcriptome Profiling and Co-infection with Leishmania donovani.</title>
        <authorList>
            <person name="Kraeva N."/>
            <person name="Butenko A."/>
            <person name="Hlavacova J."/>
            <person name="Kostygov A."/>
            <person name="Myskova J."/>
            <person name="Grybchuk D."/>
            <person name="Lestinova T."/>
            <person name="Votypka J."/>
            <person name="Volf P."/>
            <person name="Opperdoes F."/>
            <person name="Flegontov P."/>
            <person name="Lukes J."/>
            <person name="Yurchenko V."/>
        </authorList>
    </citation>
    <scope>NUCLEOTIDE SEQUENCE [LARGE SCALE GENOMIC DNA]</scope>
    <source>
        <strain evidence="13 14">ATCC 30220</strain>
    </source>
</reference>
<dbReference type="Pfam" id="PF13307">
    <property type="entry name" value="Helicase_C_2"/>
    <property type="match status" value="1"/>
</dbReference>
<gene>
    <name evidence="13" type="ORF">ABL78_7033</name>
</gene>
<evidence type="ECO:0000256" key="10">
    <source>
        <dbReference type="ARBA" id="ARBA00023235"/>
    </source>
</evidence>
<evidence type="ECO:0000256" key="4">
    <source>
        <dbReference type="ARBA" id="ARBA00022741"/>
    </source>
</evidence>
<evidence type="ECO:0000256" key="6">
    <source>
        <dbReference type="ARBA" id="ARBA00022806"/>
    </source>
</evidence>
<dbReference type="InterPro" id="IPR027417">
    <property type="entry name" value="P-loop_NTPase"/>
</dbReference>
<keyword evidence="5" id="KW-0378">Hydrolase</keyword>
<organism evidence="13 14">
    <name type="scientific">Leptomonas seymouri</name>
    <dbReference type="NCBI Taxonomy" id="5684"/>
    <lineage>
        <taxon>Eukaryota</taxon>
        <taxon>Discoba</taxon>
        <taxon>Euglenozoa</taxon>
        <taxon>Kinetoplastea</taxon>
        <taxon>Metakinetoplastina</taxon>
        <taxon>Trypanosomatida</taxon>
        <taxon>Trypanosomatidae</taxon>
        <taxon>Leishmaniinae</taxon>
        <taxon>Leptomonas</taxon>
    </lineage>
</organism>
<dbReference type="SMART" id="SM00491">
    <property type="entry name" value="HELICc2"/>
    <property type="match status" value="1"/>
</dbReference>
<evidence type="ECO:0000259" key="12">
    <source>
        <dbReference type="PROSITE" id="PS51193"/>
    </source>
</evidence>
<evidence type="ECO:0000256" key="3">
    <source>
        <dbReference type="ARBA" id="ARBA00022723"/>
    </source>
</evidence>
<feature type="region of interest" description="Disordered" evidence="11">
    <location>
        <begin position="1058"/>
        <end position="1092"/>
    </location>
</feature>
<keyword evidence="3" id="KW-0479">Metal-binding</keyword>
<evidence type="ECO:0000313" key="13">
    <source>
        <dbReference type="EMBL" id="KPI83915.1"/>
    </source>
</evidence>
<dbReference type="EMBL" id="LJSK01000309">
    <property type="protein sequence ID" value="KPI83915.1"/>
    <property type="molecule type" value="Genomic_DNA"/>
</dbReference>
<keyword evidence="10" id="KW-0413">Isomerase</keyword>
<dbReference type="InterPro" id="IPR014013">
    <property type="entry name" value="Helic_SF1/SF2_ATP-bd_DinG/Rad3"/>
</dbReference>
<name>A0A0N1I170_LEPSE</name>
<dbReference type="Pfam" id="PF06733">
    <property type="entry name" value="DEAD_2"/>
    <property type="match status" value="1"/>
</dbReference>
<dbReference type="VEuPathDB" id="TriTrypDB:Lsey_0309_0010"/>
<comment type="similarity">
    <text evidence="2">Belongs to the DEAD box helicase family. DEAH subfamily. DDX11/CHL1 sub-subfamily.</text>
</comment>
<keyword evidence="8" id="KW-0408">Iron</keyword>
<evidence type="ECO:0000313" key="14">
    <source>
        <dbReference type="Proteomes" id="UP000038009"/>
    </source>
</evidence>
<dbReference type="GO" id="GO:0006139">
    <property type="term" value="P:nucleobase-containing compound metabolic process"/>
    <property type="evidence" value="ECO:0007669"/>
    <property type="project" value="InterPro"/>
</dbReference>
<dbReference type="GO" id="GO:0016818">
    <property type="term" value="F:hydrolase activity, acting on acid anhydrides, in phosphorus-containing anhydrides"/>
    <property type="evidence" value="ECO:0007669"/>
    <property type="project" value="InterPro"/>
</dbReference>
<feature type="compositionally biased region" description="Polar residues" evidence="11">
    <location>
        <begin position="1061"/>
        <end position="1071"/>
    </location>
</feature>
<feature type="compositionally biased region" description="Low complexity" evidence="11">
    <location>
        <begin position="225"/>
        <end position="234"/>
    </location>
</feature>
<feature type="compositionally biased region" description="Low complexity" evidence="11">
    <location>
        <begin position="926"/>
        <end position="945"/>
    </location>
</feature>
<keyword evidence="14" id="KW-1185">Reference proteome</keyword>
<dbReference type="PROSITE" id="PS51193">
    <property type="entry name" value="HELICASE_ATP_BIND_2"/>
    <property type="match status" value="1"/>
</dbReference>
<evidence type="ECO:0000256" key="7">
    <source>
        <dbReference type="ARBA" id="ARBA00022840"/>
    </source>
</evidence>
<feature type="region of interest" description="Disordered" evidence="11">
    <location>
        <begin position="33"/>
        <end position="63"/>
    </location>
</feature>
<evidence type="ECO:0000256" key="1">
    <source>
        <dbReference type="ARBA" id="ARBA00001966"/>
    </source>
</evidence>
<feature type="region of interest" description="Disordered" evidence="11">
    <location>
        <begin position="404"/>
        <end position="446"/>
    </location>
</feature>
<dbReference type="GO" id="GO:0005634">
    <property type="term" value="C:nucleus"/>
    <property type="evidence" value="ECO:0007669"/>
    <property type="project" value="TreeGrafter"/>
</dbReference>
<feature type="compositionally biased region" description="Basic and acidic residues" evidence="11">
    <location>
        <begin position="881"/>
        <end position="896"/>
    </location>
</feature>
<evidence type="ECO:0000256" key="8">
    <source>
        <dbReference type="ARBA" id="ARBA00023004"/>
    </source>
</evidence>
<feature type="region of interest" description="Disordered" evidence="11">
    <location>
        <begin position="110"/>
        <end position="150"/>
    </location>
</feature>
<keyword evidence="9" id="KW-0411">Iron-sulfur</keyword>
<dbReference type="InterPro" id="IPR045028">
    <property type="entry name" value="DinG/Rad3-like"/>
</dbReference>
<feature type="region of interest" description="Disordered" evidence="11">
    <location>
        <begin position="863"/>
        <end position="945"/>
    </location>
</feature>
<keyword evidence="7" id="KW-0067">ATP-binding</keyword>
<sequence length="1479" mass="157942">MQRVGPYHIPLPYAPYPLQTHAMTALRDFLEGTADSTSSEHPTPHESACIEAETKATTPTSNATKIAVLESPTGTGKSQMLLNSVLSFLFEPVFSVDSDAEARHYAAAAASAPSDHAIDGGTAPHSGGNGAEATMPSAVSSGAAPPKPKTLDDIIKQRQLEEEIDQLRRERKARVRAQRRQLRKARTLWRLQQQQSKGEADEEHLLAQDPAAWYAEQHASMDLPSSSSSASSTSPCESDNDDGDISSDAAEAEGLLETHLATMIPLRKPKVYFASRTHTQLQQLMEDLQKTAFAAYPLRVRASAALPPSTGVLSATTTRTFFVSENDREGDADASAAPSLGISATRGGDALNDTSPLHRLTAVHVAGRSHLCINARIQRAAAAAAAANSGEILNHYCREAMQYERSKQGRADRRERQRRQQQQGLTSADFISTEKGGGSEWQTPRDIEDLPSTYGSHLPKSGGIDGLTAAGAEGNVNEDKGCAFCAESRLRALMEHIAAEQREQQRADLHAAASRVHNDGGTPPPCTPSTSIYTMKRLLHLGRELQACPYLATRLLLRGADLAFIPYSYLLDEDQRAVLLGGVTTNPATAAEAEALGLPDDADDDDSLARGVTAEGPSTEMGVTTASWPTAPPAVSLGSVLYHRRQRVTATTTFRQGRKAQQQVEAKADKMHRTSSSSIHSIGGAAAEAQRAGHNEDEDKVWHAIAHSAPPSFRRDILVFDEAHNIADHCRAISTASLSPWHLQLTESLCSAYLSRYESRLLTRNKQRLRELIRFLSRLSQFCVAASAAAAPSPASETRVHPLHAFLFEAGIDSVDAYSLLMFLVDSQLLIKLQGFVGYSLERERQDVETEAVAGAARLRLPAAAAPQPTAPAGAKRKRTADKAEEAYGTRIDERQRRRLSLSALSSDVPASSGAAPCEASRPHASGPTVGQPSSSVSVPDPSGASGTLAALLRTHAGADGVGTPLEVTRQRAIAAEALQRVERLLRALYISDAVTTRVIWTSSPPTPQAGETNKAVLKLIQLEPGTHTFAPLAREAKAVVLAGGTMQPLALTCGPLLPAHQNSSSPQPQRGTGADVHRENSASSASTANDRERIAAAASATAAGGLHPAAEMPWRLISEGHTVPPTSVRVFTLGTGPSAVRLEFTQQMLRDHGRGLARSGATSGNNPSADAASPAARMLVEVGCTLLNLSRVLPPAGAICFFVSYDMMERVVAVLQSTGYYDQINEVKPIFCETRGGKGGRNRSRGDGTGGAGVAEVLQQYQSWIYDERVDASAAPSGLPSSLTPSPAKGKVARRGALLFAVMGGRLSEGINFADDLGRAVILFGMPYANPTDVELQLNLRHIASTRLPHGATGQTPRSVSANEEGHHNGVVADSGSCARQPITALTPSPAPLFASATEWGLYMDGMMQTVNQCVGRCIRHAGDYAVVILIDARYGERADVRRRLSTWLQPSLQVCRSFGECFAGVRAFFAARRAAPE</sequence>
<proteinExistence type="inferred from homology"/>
<feature type="compositionally biased region" description="Polar residues" evidence="11">
    <location>
        <begin position="654"/>
        <end position="664"/>
    </location>
</feature>
<dbReference type="GO" id="GO:0051536">
    <property type="term" value="F:iron-sulfur cluster binding"/>
    <property type="evidence" value="ECO:0007669"/>
    <property type="project" value="UniProtKB-KW"/>
</dbReference>
<dbReference type="InterPro" id="IPR006555">
    <property type="entry name" value="ATP-dep_Helicase_C"/>
</dbReference>
<dbReference type="GO" id="GO:0046872">
    <property type="term" value="F:metal ion binding"/>
    <property type="evidence" value="ECO:0007669"/>
    <property type="project" value="UniProtKB-KW"/>
</dbReference>
<feature type="compositionally biased region" description="Low complexity" evidence="11">
    <location>
        <begin position="863"/>
        <end position="874"/>
    </location>
</feature>
<dbReference type="GO" id="GO:0034085">
    <property type="term" value="P:establishment of sister chromatid cohesion"/>
    <property type="evidence" value="ECO:0007669"/>
    <property type="project" value="TreeGrafter"/>
</dbReference>
<protein>
    <submittedName>
        <fullName evidence="13">Putative DNA repair helicase</fullName>
    </submittedName>
</protein>
<dbReference type="Gene3D" id="3.40.50.300">
    <property type="entry name" value="P-loop containing nucleotide triphosphate hydrolases"/>
    <property type="match status" value="2"/>
</dbReference>
<feature type="domain" description="Helicase ATP-binding" evidence="12">
    <location>
        <begin position="5"/>
        <end position="779"/>
    </location>
</feature>
<dbReference type="SMART" id="SM00488">
    <property type="entry name" value="DEXDc2"/>
    <property type="match status" value="1"/>
</dbReference>
<evidence type="ECO:0000256" key="9">
    <source>
        <dbReference type="ARBA" id="ARBA00023014"/>
    </source>
</evidence>
<feature type="compositionally biased region" description="Basic and acidic residues" evidence="11">
    <location>
        <begin position="404"/>
        <end position="415"/>
    </location>
</feature>
<dbReference type="GO" id="GO:0003677">
    <property type="term" value="F:DNA binding"/>
    <property type="evidence" value="ECO:0007669"/>
    <property type="project" value="InterPro"/>
</dbReference>
<feature type="region of interest" description="Disordered" evidence="11">
    <location>
        <begin position="598"/>
        <end position="629"/>
    </location>
</feature>
<comment type="caution">
    <text evidence="13">The sequence shown here is derived from an EMBL/GenBank/DDBJ whole genome shotgun (WGS) entry which is preliminary data.</text>
</comment>
<comment type="cofactor">
    <cofactor evidence="1">
        <name>[4Fe-4S] cluster</name>
        <dbReference type="ChEBI" id="CHEBI:49883"/>
    </cofactor>
</comment>
<evidence type="ECO:0000256" key="2">
    <source>
        <dbReference type="ARBA" id="ARBA00008435"/>
    </source>
</evidence>